<protein>
    <submittedName>
        <fullName evidence="2">ATP-dependent sacrificial sulfur transferase LarE</fullName>
    </submittedName>
</protein>
<dbReference type="InterPro" id="IPR014729">
    <property type="entry name" value="Rossmann-like_a/b/a_fold"/>
</dbReference>
<dbReference type="Proteomes" id="UP000482209">
    <property type="component" value="Unassembled WGS sequence"/>
</dbReference>
<proteinExistence type="predicted"/>
<dbReference type="AlphaFoldDB" id="A0A6L5XUS9"/>
<organism evidence="2 3">
    <name type="scientific">Velocimicrobium porci</name>
    <dbReference type="NCBI Taxonomy" id="2606634"/>
    <lineage>
        <taxon>Bacteria</taxon>
        <taxon>Bacillati</taxon>
        <taxon>Bacillota</taxon>
        <taxon>Clostridia</taxon>
        <taxon>Lachnospirales</taxon>
        <taxon>Lachnospiraceae</taxon>
        <taxon>Velocimicrobium</taxon>
    </lineage>
</organism>
<dbReference type="CDD" id="cd01990">
    <property type="entry name" value="LarE-like"/>
    <property type="match status" value="1"/>
</dbReference>
<dbReference type="PANTHER" id="PTHR43169">
    <property type="entry name" value="EXSB FAMILY PROTEIN"/>
    <property type="match status" value="1"/>
</dbReference>
<dbReference type="Gene3D" id="3.40.50.620">
    <property type="entry name" value="HUPs"/>
    <property type="match status" value="1"/>
</dbReference>
<evidence type="ECO:0000313" key="2">
    <source>
        <dbReference type="EMBL" id="MSS62472.1"/>
    </source>
</evidence>
<comment type="caution">
    <text evidence="2">The sequence shown here is derived from an EMBL/GenBank/DDBJ whole genome shotgun (WGS) entry which is preliminary data.</text>
</comment>
<dbReference type="InterPro" id="IPR052188">
    <property type="entry name" value="Ni-pincer_cofactor_biosynth"/>
</dbReference>
<gene>
    <name evidence="2" type="primary">larE</name>
    <name evidence="2" type="ORF">FYJ58_01005</name>
</gene>
<evidence type="ECO:0000313" key="3">
    <source>
        <dbReference type="Proteomes" id="UP000482209"/>
    </source>
</evidence>
<evidence type="ECO:0000256" key="1">
    <source>
        <dbReference type="PIRSR" id="PIRSR006661-1"/>
    </source>
</evidence>
<dbReference type="GO" id="GO:0016783">
    <property type="term" value="F:sulfurtransferase activity"/>
    <property type="evidence" value="ECO:0007669"/>
    <property type="project" value="InterPro"/>
</dbReference>
<dbReference type="InterPro" id="IPR005232">
    <property type="entry name" value="LarE"/>
</dbReference>
<dbReference type="RefSeq" id="WP_154515915.1">
    <property type="nucleotide sequence ID" value="NZ_VUMT01000001.1"/>
</dbReference>
<name>A0A6L5XUS9_9FIRM</name>
<dbReference type="PANTHER" id="PTHR43169:SF2">
    <property type="entry name" value="NAD_GMP SYNTHASE DOMAIN-CONTAINING PROTEIN"/>
    <property type="match status" value="1"/>
</dbReference>
<dbReference type="SUPFAM" id="SSF52402">
    <property type="entry name" value="Adenine nucleotide alpha hydrolases-like"/>
    <property type="match status" value="1"/>
</dbReference>
<keyword evidence="3" id="KW-1185">Reference proteome</keyword>
<dbReference type="EMBL" id="VUMT01000001">
    <property type="protein sequence ID" value="MSS62472.1"/>
    <property type="molecule type" value="Genomic_DNA"/>
</dbReference>
<sequence>MENKKLVSVLEKNAEEKYEKLKSYLLSLEKIAVAFSGGVDSTFLLKAAKEVLGENVVAFIAISDVLTKEEEFEAEQFCKKEKINLVKIPFNVFSVKEFVQNPKERCYYCKTELMKQMKQTALKYGISLVVEGTNLDDERDYRPGRKALEEEKILSPLRVCQLTKDEIRYLSRKFGLATWNKPSFACLASRIPYGETITKELLCKVEKAERFLREKGFSQMRVRVYPSNRLVRLELLPEEQDRLFSNGIQTEVTDYMKELGFSYITLDLEGYRSGSMNNN</sequence>
<dbReference type="PIRSF" id="PIRSF006661">
    <property type="entry name" value="PP-lp_UCP006661"/>
    <property type="match status" value="1"/>
</dbReference>
<keyword evidence="2" id="KW-0808">Transferase</keyword>
<accession>A0A6L5XUS9</accession>
<dbReference type="NCBIfam" id="TIGR00268">
    <property type="entry name" value="ATP-dependent sacrificial sulfur transferase LarE"/>
    <property type="match status" value="1"/>
</dbReference>
<reference evidence="2 3" key="1">
    <citation type="submission" date="2019-08" db="EMBL/GenBank/DDBJ databases">
        <title>In-depth cultivation of the pig gut microbiome towards novel bacterial diversity and tailored functional studies.</title>
        <authorList>
            <person name="Wylensek D."/>
            <person name="Hitch T.C.A."/>
            <person name="Clavel T."/>
        </authorList>
    </citation>
    <scope>NUCLEOTIDE SEQUENCE [LARGE SCALE GENOMIC DNA]</scope>
    <source>
        <strain evidence="2 3">WCA-693-APC-MOT-I</strain>
    </source>
</reference>
<feature type="active site" description="Nucleophile and sulfur donor" evidence="1">
    <location>
        <position position="186"/>
    </location>
</feature>